<name>A0ABN9UGA1_9DINO</name>
<sequence>MLSAGDSDWLCNYQVNLLRDANEATSLHQELGPAEPYVDPFLRNNPTAYSDFLHLLCDRGMLEWTLAPKDTHTIGVFFAAKKDGKIRVIFDARVCNYSFKDPLSTRLPTASSLSQVETDGPVFVAAGDINAAFYRMGLPSFLRFLLPWSSWTVYRLWK</sequence>
<keyword evidence="2" id="KW-1185">Reference proteome</keyword>
<organism evidence="1 2">
    <name type="scientific">Prorocentrum cordatum</name>
    <dbReference type="NCBI Taxonomy" id="2364126"/>
    <lineage>
        <taxon>Eukaryota</taxon>
        <taxon>Sar</taxon>
        <taxon>Alveolata</taxon>
        <taxon>Dinophyceae</taxon>
        <taxon>Prorocentrales</taxon>
        <taxon>Prorocentraceae</taxon>
        <taxon>Prorocentrum</taxon>
    </lineage>
</organism>
<dbReference type="EMBL" id="CAUYUJ010015773">
    <property type="protein sequence ID" value="CAK0857972.1"/>
    <property type="molecule type" value="Genomic_DNA"/>
</dbReference>
<comment type="caution">
    <text evidence="1">The sequence shown here is derived from an EMBL/GenBank/DDBJ whole genome shotgun (WGS) entry which is preliminary data.</text>
</comment>
<evidence type="ECO:0000313" key="2">
    <source>
        <dbReference type="Proteomes" id="UP001189429"/>
    </source>
</evidence>
<gene>
    <name evidence="1" type="ORF">PCOR1329_LOCUS47904</name>
</gene>
<evidence type="ECO:0000313" key="1">
    <source>
        <dbReference type="EMBL" id="CAK0857972.1"/>
    </source>
</evidence>
<dbReference type="Proteomes" id="UP001189429">
    <property type="component" value="Unassembled WGS sequence"/>
</dbReference>
<protein>
    <submittedName>
        <fullName evidence="1">Uncharacterized protein</fullName>
    </submittedName>
</protein>
<accession>A0ABN9UGA1</accession>
<reference evidence="1" key="1">
    <citation type="submission" date="2023-10" db="EMBL/GenBank/DDBJ databases">
        <authorList>
            <person name="Chen Y."/>
            <person name="Shah S."/>
            <person name="Dougan E. K."/>
            <person name="Thang M."/>
            <person name="Chan C."/>
        </authorList>
    </citation>
    <scope>NUCLEOTIDE SEQUENCE [LARGE SCALE GENOMIC DNA]</scope>
</reference>
<proteinExistence type="predicted"/>